<sequence length="533" mass="59735">MSKGIKKSLMPIVITIIAGIIIYYVALPAINFKSMAFWLYVLVLALLLETSLVIAGFMATGKSQNSAGSHVKALGIGITLFVAAFIISIFSSNRFFNSSRYVGLMKDNIKEGDFSTYKATLENVPLLDKDSAIQISNRELGSLVDVVSQFELGENEQITLKGKSVRVSPLYYGGFFKWNNNKREGTPGYIKIDMMTQEAELIRLKEGIKYSPSEFFGRDLKRYLRMKYPFSMFSSFNFELNENGEPFWVVPVEKHTIGMFGGVDVDYVLLVNAATGDTYKYSLDEVPEWVDNVYNSNLIISQYDYYGSLQNGYWNSVFGQKGVKVTTEGYNYIPQGNDNWIYTGVTSVGRDESNIGFILANKRTKETIYYPVSGAEEYSAMSSSEGVVQHLGYKATFPLLLNVEGQPTYMMALKDAGGLVKMYGMVNVEKYQIVATGETIQSCQQKYRELLKNNSISVTETETERVSGVIENIKTAAIDGTTYYYVKLISKESYFALSVKDNQLILLKEIGDTISLDVNKKNTGKIRDALLIE</sequence>
<evidence type="ECO:0000256" key="1">
    <source>
        <dbReference type="SAM" id="Phobius"/>
    </source>
</evidence>
<feature type="transmembrane region" description="Helical" evidence="1">
    <location>
        <begin position="37"/>
        <end position="59"/>
    </location>
</feature>
<keyword evidence="1" id="KW-1133">Transmembrane helix</keyword>
<feature type="transmembrane region" description="Helical" evidence="1">
    <location>
        <begin position="12"/>
        <end position="31"/>
    </location>
</feature>
<gene>
    <name evidence="2" type="ORF">GCM10008905_08700</name>
</gene>
<evidence type="ECO:0000313" key="3">
    <source>
        <dbReference type="Proteomes" id="UP001500339"/>
    </source>
</evidence>
<dbReference type="EMBL" id="BAAACF010000001">
    <property type="protein sequence ID" value="GAA0719988.1"/>
    <property type="molecule type" value="Genomic_DNA"/>
</dbReference>
<evidence type="ECO:0008006" key="4">
    <source>
        <dbReference type="Google" id="ProtNLM"/>
    </source>
</evidence>
<keyword evidence="1" id="KW-0812">Transmembrane</keyword>
<dbReference type="Proteomes" id="UP001500339">
    <property type="component" value="Unassembled WGS sequence"/>
</dbReference>
<reference evidence="2 3" key="1">
    <citation type="journal article" date="2019" name="Int. J. Syst. Evol. Microbiol.">
        <title>The Global Catalogue of Microorganisms (GCM) 10K type strain sequencing project: providing services to taxonomists for standard genome sequencing and annotation.</title>
        <authorList>
            <consortium name="The Broad Institute Genomics Platform"/>
            <consortium name="The Broad Institute Genome Sequencing Center for Infectious Disease"/>
            <person name="Wu L."/>
            <person name="Ma J."/>
        </authorList>
    </citation>
    <scope>NUCLEOTIDE SEQUENCE [LARGE SCALE GENOMIC DNA]</scope>
    <source>
        <strain evidence="2 3">JCM 1405</strain>
    </source>
</reference>
<keyword evidence="3" id="KW-1185">Reference proteome</keyword>
<name>A0ABN1IS85_9CLOT</name>
<organism evidence="2 3">
    <name type="scientific">Clostridium malenominatum</name>
    <dbReference type="NCBI Taxonomy" id="1539"/>
    <lineage>
        <taxon>Bacteria</taxon>
        <taxon>Bacillati</taxon>
        <taxon>Bacillota</taxon>
        <taxon>Clostridia</taxon>
        <taxon>Eubacteriales</taxon>
        <taxon>Clostridiaceae</taxon>
        <taxon>Clostridium</taxon>
    </lineage>
</organism>
<keyword evidence="1" id="KW-0472">Membrane</keyword>
<dbReference type="RefSeq" id="WP_343767064.1">
    <property type="nucleotide sequence ID" value="NZ_BAAACF010000001.1"/>
</dbReference>
<comment type="caution">
    <text evidence="2">The sequence shown here is derived from an EMBL/GenBank/DDBJ whole genome shotgun (WGS) entry which is preliminary data.</text>
</comment>
<feature type="transmembrane region" description="Helical" evidence="1">
    <location>
        <begin position="71"/>
        <end position="90"/>
    </location>
</feature>
<proteinExistence type="predicted"/>
<protein>
    <recommendedName>
        <fullName evidence="4">Cell shape-determining protein</fullName>
    </recommendedName>
</protein>
<evidence type="ECO:0000313" key="2">
    <source>
        <dbReference type="EMBL" id="GAA0719988.1"/>
    </source>
</evidence>
<accession>A0ABN1IS85</accession>